<organism evidence="1 2">
    <name type="scientific">Sphingomonas ginsenosidivorax</name>
    <dbReference type="NCBI Taxonomy" id="862135"/>
    <lineage>
        <taxon>Bacteria</taxon>
        <taxon>Pseudomonadati</taxon>
        <taxon>Pseudomonadota</taxon>
        <taxon>Alphaproteobacteria</taxon>
        <taxon>Sphingomonadales</taxon>
        <taxon>Sphingomonadaceae</taxon>
        <taxon>Sphingomonas</taxon>
    </lineage>
</organism>
<accession>A0A5C6UIM9</accession>
<evidence type="ECO:0000313" key="1">
    <source>
        <dbReference type="EMBL" id="TXC72663.1"/>
    </source>
</evidence>
<dbReference type="AlphaFoldDB" id="A0A5C6UIM9"/>
<dbReference type="Proteomes" id="UP000321250">
    <property type="component" value="Unassembled WGS sequence"/>
</dbReference>
<sequence length="143" mass="14595">MVTRLRHLSPLHARLLLALFAVAMLARALVPSGWMPVATADGLRFVPCSGTGPMLPQAKAPMHHAMPGMAHEMDHGDADHGTSGIDHPCAFAGITPAVASPALALAPPLAFVPAPPAPIRVLVGIGRGLAAPPPPQTGPPVFA</sequence>
<dbReference type="EMBL" id="VOQR01000001">
    <property type="protein sequence ID" value="TXC72663.1"/>
    <property type="molecule type" value="Genomic_DNA"/>
</dbReference>
<gene>
    <name evidence="1" type="ORF">FSB78_00230</name>
</gene>
<evidence type="ECO:0000313" key="2">
    <source>
        <dbReference type="Proteomes" id="UP000321250"/>
    </source>
</evidence>
<reference evidence="1 2" key="1">
    <citation type="journal article" date="2013" name="Antonie Van Leeuwenhoek">
        <title>Sphingomonas ginsenosidivorax sp. nov., with the ability to transform ginsenosides.</title>
        <authorList>
            <person name="Jin X.F."/>
            <person name="Kim J.K."/>
            <person name="Liu Q.M."/>
            <person name="Kang M.S."/>
            <person name="He D."/>
            <person name="Jin F.X."/>
            <person name="Kim S.C."/>
            <person name="Im W.T."/>
        </authorList>
    </citation>
    <scope>NUCLEOTIDE SEQUENCE [LARGE SCALE GENOMIC DNA]</scope>
    <source>
        <strain evidence="1 2">KHI67</strain>
    </source>
</reference>
<comment type="caution">
    <text evidence="1">The sequence shown here is derived from an EMBL/GenBank/DDBJ whole genome shotgun (WGS) entry which is preliminary data.</text>
</comment>
<keyword evidence="2" id="KW-1185">Reference proteome</keyword>
<name>A0A5C6UIM9_9SPHN</name>
<proteinExistence type="predicted"/>
<protein>
    <recommendedName>
        <fullName evidence="3">DUF2946 domain-containing protein</fullName>
    </recommendedName>
</protein>
<evidence type="ECO:0008006" key="3">
    <source>
        <dbReference type="Google" id="ProtNLM"/>
    </source>
</evidence>
<dbReference type="OrthoDB" id="7570555at2"/>